<evidence type="ECO:0000256" key="3">
    <source>
        <dbReference type="ARBA" id="ARBA00022621"/>
    </source>
</evidence>
<dbReference type="CDD" id="cd01040">
    <property type="entry name" value="Mb-like"/>
    <property type="match status" value="1"/>
</dbReference>
<dbReference type="GO" id="GO:0019825">
    <property type="term" value="F:oxygen binding"/>
    <property type="evidence" value="ECO:0007669"/>
    <property type="project" value="InterPro"/>
</dbReference>
<feature type="domain" description="Globin" evidence="7">
    <location>
        <begin position="1"/>
        <end position="119"/>
    </location>
</feature>
<keyword evidence="1 6" id="KW-0813">Transport</keyword>
<keyword evidence="9" id="KW-1185">Reference proteome</keyword>
<dbReference type="InterPro" id="IPR000971">
    <property type="entry name" value="Globin"/>
</dbReference>
<name>A0A9X0D0J9_9CNID</name>
<evidence type="ECO:0000313" key="9">
    <source>
        <dbReference type="Proteomes" id="UP001163046"/>
    </source>
</evidence>
<keyword evidence="4" id="KW-0479">Metal-binding</keyword>
<evidence type="ECO:0000256" key="2">
    <source>
        <dbReference type="ARBA" id="ARBA00022617"/>
    </source>
</evidence>
<dbReference type="EMBL" id="MU826353">
    <property type="protein sequence ID" value="KAJ7380384.1"/>
    <property type="molecule type" value="Genomic_DNA"/>
</dbReference>
<dbReference type="AlphaFoldDB" id="A0A9X0D0J9"/>
<comment type="caution">
    <text evidence="8">The sequence shown here is derived from an EMBL/GenBank/DDBJ whole genome shotgun (WGS) entry which is preliminary data.</text>
</comment>
<sequence length="125" mass="14215">MKLLQLNPDLQDTFPSFKGLALDELMNSRSLFLHSKRLMEVVEQAVSSLDDAQEFVADLTKLGERHLARSVTERHLKVMEEAFVLALKDILDEICTEEVTKAWRELFGFMAGTMLTGLEQAKQNC</sequence>
<dbReference type="InterPro" id="IPR009050">
    <property type="entry name" value="Globin-like_sf"/>
</dbReference>
<dbReference type="SUPFAM" id="SSF46458">
    <property type="entry name" value="Globin-like"/>
    <property type="match status" value="1"/>
</dbReference>
<evidence type="ECO:0000259" key="7">
    <source>
        <dbReference type="PROSITE" id="PS01033"/>
    </source>
</evidence>
<evidence type="ECO:0000313" key="8">
    <source>
        <dbReference type="EMBL" id="KAJ7380384.1"/>
    </source>
</evidence>
<accession>A0A9X0D0J9</accession>
<gene>
    <name evidence="8" type="ORF">OS493_008838</name>
</gene>
<keyword evidence="5" id="KW-0408">Iron</keyword>
<evidence type="ECO:0000256" key="5">
    <source>
        <dbReference type="ARBA" id="ARBA00023004"/>
    </source>
</evidence>
<comment type="similarity">
    <text evidence="6">Belongs to the globin family.</text>
</comment>
<proteinExistence type="inferred from homology"/>
<dbReference type="Proteomes" id="UP001163046">
    <property type="component" value="Unassembled WGS sequence"/>
</dbReference>
<dbReference type="Pfam" id="PF00042">
    <property type="entry name" value="Globin"/>
    <property type="match status" value="1"/>
</dbReference>
<dbReference type="PANTHER" id="PTHR46458">
    <property type="entry name" value="BLR2807 PROTEIN"/>
    <property type="match status" value="1"/>
</dbReference>
<dbReference type="InterPro" id="IPR044399">
    <property type="entry name" value="Mb-like_M"/>
</dbReference>
<dbReference type="GO" id="GO:0020037">
    <property type="term" value="F:heme binding"/>
    <property type="evidence" value="ECO:0007669"/>
    <property type="project" value="InterPro"/>
</dbReference>
<dbReference type="PANTHER" id="PTHR46458:SF1">
    <property type="entry name" value="GEO09476P1"/>
    <property type="match status" value="1"/>
</dbReference>
<dbReference type="Gene3D" id="1.10.490.10">
    <property type="entry name" value="Globins"/>
    <property type="match status" value="1"/>
</dbReference>
<keyword evidence="3 6" id="KW-0561">Oxygen transport</keyword>
<dbReference type="OrthoDB" id="436496at2759"/>
<dbReference type="GO" id="GO:0005344">
    <property type="term" value="F:oxygen carrier activity"/>
    <property type="evidence" value="ECO:0007669"/>
    <property type="project" value="UniProtKB-KW"/>
</dbReference>
<keyword evidence="2 6" id="KW-0349">Heme</keyword>
<evidence type="ECO:0000256" key="1">
    <source>
        <dbReference type="ARBA" id="ARBA00022448"/>
    </source>
</evidence>
<evidence type="ECO:0000256" key="4">
    <source>
        <dbReference type="ARBA" id="ARBA00022723"/>
    </source>
</evidence>
<reference evidence="8" key="1">
    <citation type="submission" date="2023-01" db="EMBL/GenBank/DDBJ databases">
        <title>Genome assembly of the deep-sea coral Lophelia pertusa.</title>
        <authorList>
            <person name="Herrera S."/>
            <person name="Cordes E."/>
        </authorList>
    </citation>
    <scope>NUCLEOTIDE SEQUENCE</scope>
    <source>
        <strain evidence="8">USNM1676648</strain>
        <tissue evidence="8">Polyp</tissue>
    </source>
</reference>
<dbReference type="InterPro" id="IPR012292">
    <property type="entry name" value="Globin/Proto"/>
</dbReference>
<dbReference type="PROSITE" id="PS01033">
    <property type="entry name" value="GLOBIN"/>
    <property type="match status" value="1"/>
</dbReference>
<dbReference type="GO" id="GO:0046872">
    <property type="term" value="F:metal ion binding"/>
    <property type="evidence" value="ECO:0007669"/>
    <property type="project" value="UniProtKB-KW"/>
</dbReference>
<dbReference type="InterPro" id="IPR050532">
    <property type="entry name" value="Globin-like_OT"/>
</dbReference>
<organism evidence="8 9">
    <name type="scientific">Desmophyllum pertusum</name>
    <dbReference type="NCBI Taxonomy" id="174260"/>
    <lineage>
        <taxon>Eukaryota</taxon>
        <taxon>Metazoa</taxon>
        <taxon>Cnidaria</taxon>
        <taxon>Anthozoa</taxon>
        <taxon>Hexacorallia</taxon>
        <taxon>Scleractinia</taxon>
        <taxon>Caryophylliina</taxon>
        <taxon>Caryophylliidae</taxon>
        <taxon>Desmophyllum</taxon>
    </lineage>
</organism>
<evidence type="ECO:0000256" key="6">
    <source>
        <dbReference type="RuleBase" id="RU000356"/>
    </source>
</evidence>
<protein>
    <recommendedName>
        <fullName evidence="7">Globin domain-containing protein</fullName>
    </recommendedName>
</protein>